<reference evidence="1" key="1">
    <citation type="submission" date="2022-07" db="EMBL/GenBank/DDBJ databases">
        <title>Genome Sequence of Agrocybe chaxingu.</title>
        <authorList>
            <person name="Buettner E."/>
        </authorList>
    </citation>
    <scope>NUCLEOTIDE SEQUENCE</scope>
    <source>
        <strain evidence="1">MP-N11</strain>
    </source>
</reference>
<dbReference type="AlphaFoldDB" id="A0A9W8K227"/>
<evidence type="ECO:0000313" key="2">
    <source>
        <dbReference type="Proteomes" id="UP001148786"/>
    </source>
</evidence>
<dbReference type="SUPFAM" id="SSF52047">
    <property type="entry name" value="RNI-like"/>
    <property type="match status" value="1"/>
</dbReference>
<sequence length="522" mass="60005">MELLARQRHELKTKINLHHDPITSHLPLELVSQVFLEYLAMANSGQWEYRPRAHPADYAPSEWFPDPVFGFKTGLRSPQSILRLVCKNWQQIALRTPQLWATLRVDLDMRDPAQVVRRYLELAGSLPMNLCISQTTTDNDDDSDSDAPETASQAGARVQASLLEVMKNNGQRWKSVYLFLPCELAKRFCSRLKLTATVLHTLVVYPITDPDDPGEVIELTKLKSLRCLRYYGLDIESSVDVAWRNLTHYYNWHAWEEELLTVLKLAPRLTHCEAATNQGPWGAADISPLIHRNLRNLQYFAQEQGIILELITLPSLQELIFEWDEFTELKILTDFLLRSNCRLTHLTLRGQYFRTDEKGGKIDMLQVLEHLPTITHLRFCSSTLGEKPHIFNISHLFLTQFWKLAPQDRSSGPWVCPLLQVLEIEGVLQWDFTWIVFLEVLEHRSQALPMLASVQQASRAGKSPLQRVSLRTEHAATSLPPIDRETAFELLAYRKSGLMIEIIDCCKRDHLKAALQHHGLDL</sequence>
<dbReference type="Gene3D" id="3.80.10.10">
    <property type="entry name" value="Ribonuclease Inhibitor"/>
    <property type="match status" value="1"/>
</dbReference>
<dbReference type="InterPro" id="IPR032675">
    <property type="entry name" value="LRR_dom_sf"/>
</dbReference>
<evidence type="ECO:0008006" key="3">
    <source>
        <dbReference type="Google" id="ProtNLM"/>
    </source>
</evidence>
<protein>
    <recommendedName>
        <fullName evidence="3">F-box domain-containing protein</fullName>
    </recommendedName>
</protein>
<dbReference type="Proteomes" id="UP001148786">
    <property type="component" value="Unassembled WGS sequence"/>
</dbReference>
<dbReference type="OrthoDB" id="3055769at2759"/>
<gene>
    <name evidence="1" type="ORF">NLJ89_g4473</name>
</gene>
<keyword evidence="2" id="KW-1185">Reference proteome</keyword>
<dbReference type="EMBL" id="JANKHO010000370">
    <property type="protein sequence ID" value="KAJ3510797.1"/>
    <property type="molecule type" value="Genomic_DNA"/>
</dbReference>
<proteinExistence type="predicted"/>
<comment type="caution">
    <text evidence="1">The sequence shown here is derived from an EMBL/GenBank/DDBJ whole genome shotgun (WGS) entry which is preliminary data.</text>
</comment>
<organism evidence="1 2">
    <name type="scientific">Agrocybe chaxingu</name>
    <dbReference type="NCBI Taxonomy" id="84603"/>
    <lineage>
        <taxon>Eukaryota</taxon>
        <taxon>Fungi</taxon>
        <taxon>Dikarya</taxon>
        <taxon>Basidiomycota</taxon>
        <taxon>Agaricomycotina</taxon>
        <taxon>Agaricomycetes</taxon>
        <taxon>Agaricomycetidae</taxon>
        <taxon>Agaricales</taxon>
        <taxon>Agaricineae</taxon>
        <taxon>Strophariaceae</taxon>
        <taxon>Agrocybe</taxon>
    </lineage>
</organism>
<evidence type="ECO:0000313" key="1">
    <source>
        <dbReference type="EMBL" id="KAJ3510797.1"/>
    </source>
</evidence>
<name>A0A9W8K227_9AGAR</name>
<accession>A0A9W8K227</accession>